<organism evidence="1 2">
    <name type="scientific">Marinomonas arctica</name>
    <dbReference type="NCBI Taxonomy" id="383750"/>
    <lineage>
        <taxon>Bacteria</taxon>
        <taxon>Pseudomonadati</taxon>
        <taxon>Pseudomonadota</taxon>
        <taxon>Gammaproteobacteria</taxon>
        <taxon>Oceanospirillales</taxon>
        <taxon>Oceanospirillaceae</taxon>
        <taxon>Marinomonas</taxon>
    </lineage>
</organism>
<dbReference type="CDD" id="cd18722">
    <property type="entry name" value="PIN_NicB-like"/>
    <property type="match status" value="1"/>
</dbReference>
<dbReference type="Gene3D" id="3.40.50.1010">
    <property type="entry name" value="5'-nuclease"/>
    <property type="match status" value="1"/>
</dbReference>
<dbReference type="Proteomes" id="UP000516370">
    <property type="component" value="Chromosome"/>
</dbReference>
<evidence type="ECO:0000313" key="2">
    <source>
        <dbReference type="Proteomes" id="UP000516370"/>
    </source>
</evidence>
<dbReference type="AlphaFoldDB" id="A0A7H1J5U8"/>
<sequence length="317" mass="36214">MKTRVYIDGYNLYYGCLKNTPYKWLDLKALFVNHVLPSVYHENSHPQLLPQGVKFFTAKIVEKAALGTNSTKDQQTYHNALKKHLGDGLCLYEGYYAINKVHAFQVQGNNLPRDCDRVEIWKLEEKQSDVNLATEALFDSVVEQELEQIVYVSNDTDIAASMIKVREYNSVRLSKGWNSIRIGLVIPTKSSESNDDEARRANKTLSDLADWTVKCITRDWLEKSQLPHKVPNGRRPALIPISWHPESEIFKLIMLELGKVHKLSESWQWLEQTKPYVDGLMDLTSTTPLEALCTSDGAVGVYEHAKAYISWKLSLPE</sequence>
<dbReference type="EMBL" id="CP061081">
    <property type="protein sequence ID" value="QNT05864.1"/>
    <property type="molecule type" value="Genomic_DNA"/>
</dbReference>
<name>A0A7H1J5U8_9GAMM</name>
<gene>
    <name evidence="1" type="ORF">IBG28_19865</name>
</gene>
<accession>A0A7H1J5U8</accession>
<dbReference type="RefSeq" id="WP_162623551.1">
    <property type="nucleotide sequence ID" value="NZ_QHJF01000032.1"/>
</dbReference>
<evidence type="ECO:0000313" key="1">
    <source>
        <dbReference type="EMBL" id="QNT05864.1"/>
    </source>
</evidence>
<protein>
    <submittedName>
        <fullName evidence="1">NYN domain-containing protein</fullName>
    </submittedName>
</protein>
<proteinExistence type="predicted"/>
<dbReference type="KEGG" id="mard:IBG28_19865"/>
<keyword evidence="2" id="KW-1185">Reference proteome</keyword>
<reference evidence="1 2" key="1">
    <citation type="submission" date="2020-09" db="EMBL/GenBank/DDBJ databases">
        <title>Complete genome sequence of an Arctic sea ice bacterium Marinomonas arctica BSI20414.</title>
        <authorList>
            <person name="Liao L."/>
            <person name="Chen B."/>
        </authorList>
    </citation>
    <scope>NUCLEOTIDE SEQUENCE [LARGE SCALE GENOMIC DNA]</scope>
    <source>
        <strain evidence="1 2">BSI20414</strain>
    </source>
</reference>